<dbReference type="AlphaFoldDB" id="A0A644YYA5"/>
<proteinExistence type="predicted"/>
<protein>
    <submittedName>
        <fullName evidence="1">Uncharacterized protein</fullName>
    </submittedName>
</protein>
<comment type="caution">
    <text evidence="1">The sequence shown here is derived from an EMBL/GenBank/DDBJ whole genome shotgun (WGS) entry which is preliminary data.</text>
</comment>
<organism evidence="1">
    <name type="scientific">bioreactor metagenome</name>
    <dbReference type="NCBI Taxonomy" id="1076179"/>
    <lineage>
        <taxon>unclassified sequences</taxon>
        <taxon>metagenomes</taxon>
        <taxon>ecological metagenomes</taxon>
    </lineage>
</organism>
<gene>
    <name evidence="1" type="ORF">SDC9_77507</name>
</gene>
<sequence>MAAEAGENILLSVVGKRNQPAGRNVFHIPDFRLKSVPRPLLLQRKAHGEAVFTVAQHAESRIGAGSAGTEIALFQKGDFCACLCQLPGRGRADNSAADDGNVVL</sequence>
<dbReference type="EMBL" id="VSSQ01005937">
    <property type="protein sequence ID" value="MPM30954.1"/>
    <property type="molecule type" value="Genomic_DNA"/>
</dbReference>
<reference evidence="1" key="1">
    <citation type="submission" date="2019-08" db="EMBL/GenBank/DDBJ databases">
        <authorList>
            <person name="Kucharzyk K."/>
            <person name="Murdoch R.W."/>
            <person name="Higgins S."/>
            <person name="Loffler F."/>
        </authorList>
    </citation>
    <scope>NUCLEOTIDE SEQUENCE</scope>
</reference>
<evidence type="ECO:0000313" key="1">
    <source>
        <dbReference type="EMBL" id="MPM30954.1"/>
    </source>
</evidence>
<name>A0A644YYA5_9ZZZZ</name>
<accession>A0A644YYA5</accession>